<dbReference type="EMBL" id="CM047742">
    <property type="protein sequence ID" value="KAJ0034575.1"/>
    <property type="molecule type" value="Genomic_DNA"/>
</dbReference>
<dbReference type="Proteomes" id="UP001163603">
    <property type="component" value="Chromosome 7"/>
</dbReference>
<evidence type="ECO:0000313" key="2">
    <source>
        <dbReference type="Proteomes" id="UP001163603"/>
    </source>
</evidence>
<organism evidence="1 2">
    <name type="scientific">Pistacia integerrima</name>
    <dbReference type="NCBI Taxonomy" id="434235"/>
    <lineage>
        <taxon>Eukaryota</taxon>
        <taxon>Viridiplantae</taxon>
        <taxon>Streptophyta</taxon>
        <taxon>Embryophyta</taxon>
        <taxon>Tracheophyta</taxon>
        <taxon>Spermatophyta</taxon>
        <taxon>Magnoliopsida</taxon>
        <taxon>eudicotyledons</taxon>
        <taxon>Gunneridae</taxon>
        <taxon>Pentapetalae</taxon>
        <taxon>rosids</taxon>
        <taxon>malvids</taxon>
        <taxon>Sapindales</taxon>
        <taxon>Anacardiaceae</taxon>
        <taxon>Pistacia</taxon>
    </lineage>
</organism>
<name>A0ACC0YBR7_9ROSI</name>
<evidence type="ECO:0000313" key="1">
    <source>
        <dbReference type="EMBL" id="KAJ0034575.1"/>
    </source>
</evidence>
<accession>A0ACC0YBR7</accession>
<sequence>MGTNGVSYKGKTDSYTRITVDCLKSGKWFANFIPLRFCLEHIKISSEGLFPL</sequence>
<keyword evidence="2" id="KW-1185">Reference proteome</keyword>
<reference evidence="2" key="1">
    <citation type="journal article" date="2023" name="G3 (Bethesda)">
        <title>Genome assembly and association tests identify interacting loci associated with vigor, precocity, and sex in interspecific pistachio rootstocks.</title>
        <authorList>
            <person name="Palmer W."/>
            <person name="Jacygrad E."/>
            <person name="Sagayaradj S."/>
            <person name="Cavanaugh K."/>
            <person name="Han R."/>
            <person name="Bertier L."/>
            <person name="Beede B."/>
            <person name="Kafkas S."/>
            <person name="Golino D."/>
            <person name="Preece J."/>
            <person name="Michelmore R."/>
        </authorList>
    </citation>
    <scope>NUCLEOTIDE SEQUENCE [LARGE SCALE GENOMIC DNA]</scope>
</reference>
<comment type="caution">
    <text evidence="1">The sequence shown here is derived from an EMBL/GenBank/DDBJ whole genome shotgun (WGS) entry which is preliminary data.</text>
</comment>
<protein>
    <submittedName>
        <fullName evidence="1">Uncharacterized protein</fullName>
    </submittedName>
</protein>
<proteinExistence type="predicted"/>
<gene>
    <name evidence="1" type="ORF">Pint_24230</name>
</gene>